<sequence length="41" mass="4225">MLTDFNGEEEAGRAASVVVIVFPAALTSPPLAPTPLRGEVT</sequence>
<organism evidence="1 2">
    <name type="scientific">Papilio machaon</name>
    <name type="common">Old World swallowtail butterfly</name>
    <dbReference type="NCBI Taxonomy" id="76193"/>
    <lineage>
        <taxon>Eukaryota</taxon>
        <taxon>Metazoa</taxon>
        <taxon>Ecdysozoa</taxon>
        <taxon>Arthropoda</taxon>
        <taxon>Hexapoda</taxon>
        <taxon>Insecta</taxon>
        <taxon>Pterygota</taxon>
        <taxon>Neoptera</taxon>
        <taxon>Endopterygota</taxon>
        <taxon>Lepidoptera</taxon>
        <taxon>Glossata</taxon>
        <taxon>Ditrysia</taxon>
        <taxon>Papilionoidea</taxon>
        <taxon>Papilionidae</taxon>
        <taxon>Papilioninae</taxon>
        <taxon>Papilio</taxon>
    </lineage>
</organism>
<evidence type="ECO:0000313" key="2">
    <source>
        <dbReference type="Proteomes" id="UP000053240"/>
    </source>
</evidence>
<dbReference type="InParanoid" id="A0A194QVS7"/>
<protein>
    <submittedName>
        <fullName evidence="1">Uncharacterized protein</fullName>
    </submittedName>
</protein>
<accession>A0A194QVS7</accession>
<dbReference type="EMBL" id="KQ461073">
    <property type="protein sequence ID" value="KPJ09577.1"/>
    <property type="molecule type" value="Genomic_DNA"/>
</dbReference>
<gene>
    <name evidence="1" type="ORF">RR48_13211</name>
</gene>
<dbReference type="AlphaFoldDB" id="A0A194QVS7"/>
<reference evidence="1 2" key="1">
    <citation type="journal article" date="2015" name="Nat. Commun.">
        <title>Outbred genome sequencing and CRISPR/Cas9 gene editing in butterflies.</title>
        <authorList>
            <person name="Li X."/>
            <person name="Fan D."/>
            <person name="Zhang W."/>
            <person name="Liu G."/>
            <person name="Zhang L."/>
            <person name="Zhao L."/>
            <person name="Fang X."/>
            <person name="Chen L."/>
            <person name="Dong Y."/>
            <person name="Chen Y."/>
            <person name="Ding Y."/>
            <person name="Zhao R."/>
            <person name="Feng M."/>
            <person name="Zhu Y."/>
            <person name="Feng Y."/>
            <person name="Jiang X."/>
            <person name="Zhu D."/>
            <person name="Xiang H."/>
            <person name="Feng X."/>
            <person name="Li S."/>
            <person name="Wang J."/>
            <person name="Zhang G."/>
            <person name="Kronforst M.R."/>
            <person name="Wang W."/>
        </authorList>
    </citation>
    <scope>NUCLEOTIDE SEQUENCE [LARGE SCALE GENOMIC DNA]</scope>
    <source>
        <strain evidence="1">Ya'a_city_454_Pm</strain>
        <tissue evidence="1">Whole body</tissue>
    </source>
</reference>
<proteinExistence type="predicted"/>
<keyword evidence="2" id="KW-1185">Reference proteome</keyword>
<name>A0A194QVS7_PAPMA</name>
<dbReference type="Proteomes" id="UP000053240">
    <property type="component" value="Unassembled WGS sequence"/>
</dbReference>
<evidence type="ECO:0000313" key="1">
    <source>
        <dbReference type="EMBL" id="KPJ09577.1"/>
    </source>
</evidence>